<dbReference type="Gene3D" id="3.30.559.70">
    <property type="entry name" value="Choline/Carnitine o-acyltransferase, domain 2"/>
    <property type="match status" value="1"/>
</dbReference>
<keyword evidence="3 5" id="KW-0012">Acyltransferase</keyword>
<gene>
    <name evidence="7" type="ORF">SAMN06296036_1349</name>
</gene>
<dbReference type="AlphaFoldDB" id="A0A1Y6CNW5"/>
<keyword evidence="2 5" id="KW-0808">Transferase</keyword>
<dbReference type="EMBL" id="FWZT01000034">
    <property type="protein sequence ID" value="SMF79885.1"/>
    <property type="molecule type" value="Genomic_DNA"/>
</dbReference>
<dbReference type="GO" id="GO:0016746">
    <property type="term" value="F:acyltransferase activity"/>
    <property type="evidence" value="ECO:0007669"/>
    <property type="project" value="UniProtKB-KW"/>
</dbReference>
<evidence type="ECO:0000256" key="4">
    <source>
        <dbReference type="PIRSR" id="PIRSR600542-1"/>
    </source>
</evidence>
<dbReference type="SUPFAM" id="SSF52777">
    <property type="entry name" value="CoA-dependent acyltransferases"/>
    <property type="match status" value="2"/>
</dbReference>
<dbReference type="InterPro" id="IPR000542">
    <property type="entry name" value="Carn_acyl_trans"/>
</dbReference>
<dbReference type="InterPro" id="IPR039551">
    <property type="entry name" value="Cho/carn_acyl_trans"/>
</dbReference>
<dbReference type="PROSITE" id="PS00440">
    <property type="entry name" value="ACYLTRANSF_C_2"/>
    <property type="match status" value="1"/>
</dbReference>
<accession>A0A1Y6CNW5</accession>
<dbReference type="OrthoDB" id="1456at2"/>
<comment type="similarity">
    <text evidence="1 5">Belongs to the carnitine/choline acetyltransferase family.</text>
</comment>
<reference evidence="8" key="1">
    <citation type="submission" date="2017-04" db="EMBL/GenBank/DDBJ databases">
        <authorList>
            <person name="Varghese N."/>
            <person name="Submissions S."/>
        </authorList>
    </citation>
    <scope>NUCLEOTIDE SEQUENCE [LARGE SCALE GENOMIC DNA]</scope>
    <source>
        <strain evidence="8">RKEM611</strain>
    </source>
</reference>
<dbReference type="STRING" id="1513793.SAMN06296036_1349"/>
<dbReference type="RefSeq" id="WP_132325816.1">
    <property type="nucleotide sequence ID" value="NZ_FWZT01000034.1"/>
</dbReference>
<feature type="domain" description="Choline/carnitine acyltransferase" evidence="6">
    <location>
        <begin position="55"/>
        <end position="448"/>
    </location>
</feature>
<evidence type="ECO:0000256" key="3">
    <source>
        <dbReference type="ARBA" id="ARBA00023315"/>
    </source>
</evidence>
<organism evidence="7 8">
    <name type="scientific">Pseudobacteriovorax antillogorgiicola</name>
    <dbReference type="NCBI Taxonomy" id="1513793"/>
    <lineage>
        <taxon>Bacteria</taxon>
        <taxon>Pseudomonadati</taxon>
        <taxon>Bdellovibrionota</taxon>
        <taxon>Oligoflexia</taxon>
        <taxon>Oligoflexales</taxon>
        <taxon>Pseudobacteriovoracaceae</taxon>
        <taxon>Pseudobacteriovorax</taxon>
    </lineage>
</organism>
<evidence type="ECO:0000256" key="1">
    <source>
        <dbReference type="ARBA" id="ARBA00005232"/>
    </source>
</evidence>
<dbReference type="Gene3D" id="3.30.559.10">
    <property type="entry name" value="Chloramphenicol acetyltransferase-like domain"/>
    <property type="match status" value="1"/>
</dbReference>
<dbReference type="PANTHER" id="PTHR22589">
    <property type="entry name" value="CARNITINE O-ACYLTRANSFERASE"/>
    <property type="match status" value="1"/>
</dbReference>
<sequence>MSEPIIRDLPTLDEVIVQYQRAFEASNIDLPEDWQSITTEMSQCWCEFKSRYNCDTWQDKAMIQAYLECPDSLGIAVNCQRYFEADPATSVQLERAVKLCVATYELYRSMEQISTCEERNIKLDSTPFLRILGSERAPGVSKDLHKKTEYYSHFMAMYRGNFFKIPLSVDPGDVMSYLLGVMECQSPECYVGLGTILERPRWAYWKEKISNSHFINSINFKEISNSLFVLCLDNNKIVNTHDFVKCVRDTYKNRYFDKSMQLICFASGDAGLSYEHSFADGHHINQFAREVYRRSLQVEVDNAEIKRVSPLHWIDVPDEFVRLVQRKETDAKEAMKHSFFFDSTIDTNLCQRLKILPDAVLQLLLQTVALRCSGRMVSASEAIHMRHTKGGRYETINTLSQHSKEFAIAWSEFIESSNQKQLASGILQRLQAASDSHKLKVIRCKKGHEGLLAPRSFFTFYKCKVNRDLRVLESLLYPELATSNPGFGGGIALATMNDSGDKLLASYGINGEKLQIEVKVQGSWTRYFSCIKETLHANWEEISSFIKDRHNDHG</sequence>
<keyword evidence="8" id="KW-1185">Reference proteome</keyword>
<name>A0A1Y6CNW5_9BACT</name>
<dbReference type="InterPro" id="IPR042231">
    <property type="entry name" value="Cho/carn_acyl_trans_2"/>
</dbReference>
<evidence type="ECO:0000259" key="6">
    <source>
        <dbReference type="Pfam" id="PF00755"/>
    </source>
</evidence>
<evidence type="ECO:0000313" key="8">
    <source>
        <dbReference type="Proteomes" id="UP000192907"/>
    </source>
</evidence>
<evidence type="ECO:0000313" key="7">
    <source>
        <dbReference type="EMBL" id="SMF79885.1"/>
    </source>
</evidence>
<evidence type="ECO:0000256" key="2">
    <source>
        <dbReference type="ARBA" id="ARBA00022679"/>
    </source>
</evidence>
<dbReference type="InterPro" id="IPR023213">
    <property type="entry name" value="CAT-like_dom_sf"/>
</dbReference>
<feature type="active site" description="Proton acceptor" evidence="4">
    <location>
        <position position="276"/>
    </location>
</feature>
<dbReference type="Pfam" id="PF00755">
    <property type="entry name" value="Carn_acyltransf"/>
    <property type="match status" value="1"/>
</dbReference>
<dbReference type="Proteomes" id="UP000192907">
    <property type="component" value="Unassembled WGS sequence"/>
</dbReference>
<evidence type="ECO:0000256" key="5">
    <source>
        <dbReference type="RuleBase" id="RU003801"/>
    </source>
</evidence>
<protein>
    <submittedName>
        <fullName evidence="7">Choline/Carnitine o-acyltransferase</fullName>
    </submittedName>
</protein>
<proteinExistence type="inferred from homology"/>